<comment type="caution">
    <text evidence="2">The sequence shown here is derived from an EMBL/GenBank/DDBJ whole genome shotgun (WGS) entry which is preliminary data.</text>
</comment>
<evidence type="ECO:0000313" key="3">
    <source>
        <dbReference type="Proteomes" id="UP000236291"/>
    </source>
</evidence>
<proteinExistence type="predicted"/>
<dbReference type="EMBL" id="ASHM01014757">
    <property type="protein sequence ID" value="PNX96688.1"/>
    <property type="molecule type" value="Genomic_DNA"/>
</dbReference>
<feature type="region of interest" description="Disordered" evidence="1">
    <location>
        <begin position="1"/>
        <end position="42"/>
    </location>
</feature>
<name>A0A2K3N0W5_TRIPR</name>
<feature type="compositionally biased region" description="Basic and acidic residues" evidence="1">
    <location>
        <begin position="1"/>
        <end position="37"/>
    </location>
</feature>
<evidence type="ECO:0000256" key="1">
    <source>
        <dbReference type="SAM" id="MobiDB-lite"/>
    </source>
</evidence>
<reference evidence="2 3" key="1">
    <citation type="journal article" date="2014" name="Am. J. Bot.">
        <title>Genome assembly and annotation for red clover (Trifolium pratense; Fabaceae).</title>
        <authorList>
            <person name="Istvanek J."/>
            <person name="Jaros M."/>
            <person name="Krenek A."/>
            <person name="Repkova J."/>
        </authorList>
    </citation>
    <scope>NUCLEOTIDE SEQUENCE [LARGE SCALE GENOMIC DNA]</scope>
    <source>
        <strain evidence="3">cv. Tatra</strain>
        <tissue evidence="2">Young leaves</tissue>
    </source>
</reference>
<sequence length="99" mass="11128">MTQGNREEEHAVKVTNEGKTEEKRVVEEADGGKEDNLSTKNSMNAISSLMETEEEEMLLMAHIETKDTLEKKNVNLCVGVVIQVVSDVYYIPELKNDLS</sequence>
<gene>
    <name evidence="2" type="ORF">L195_g019900</name>
</gene>
<protein>
    <submittedName>
        <fullName evidence="2">Uncharacterized protein</fullName>
    </submittedName>
</protein>
<evidence type="ECO:0000313" key="2">
    <source>
        <dbReference type="EMBL" id="PNX96688.1"/>
    </source>
</evidence>
<dbReference type="Proteomes" id="UP000236291">
    <property type="component" value="Unassembled WGS sequence"/>
</dbReference>
<accession>A0A2K3N0W5</accession>
<organism evidence="2 3">
    <name type="scientific">Trifolium pratense</name>
    <name type="common">Red clover</name>
    <dbReference type="NCBI Taxonomy" id="57577"/>
    <lineage>
        <taxon>Eukaryota</taxon>
        <taxon>Viridiplantae</taxon>
        <taxon>Streptophyta</taxon>
        <taxon>Embryophyta</taxon>
        <taxon>Tracheophyta</taxon>
        <taxon>Spermatophyta</taxon>
        <taxon>Magnoliopsida</taxon>
        <taxon>eudicotyledons</taxon>
        <taxon>Gunneridae</taxon>
        <taxon>Pentapetalae</taxon>
        <taxon>rosids</taxon>
        <taxon>fabids</taxon>
        <taxon>Fabales</taxon>
        <taxon>Fabaceae</taxon>
        <taxon>Papilionoideae</taxon>
        <taxon>50 kb inversion clade</taxon>
        <taxon>NPAAA clade</taxon>
        <taxon>Hologalegina</taxon>
        <taxon>IRL clade</taxon>
        <taxon>Trifolieae</taxon>
        <taxon>Trifolium</taxon>
    </lineage>
</organism>
<reference evidence="2 3" key="2">
    <citation type="journal article" date="2017" name="Front. Plant Sci.">
        <title>Gene Classification and Mining of Molecular Markers Useful in Red Clover (Trifolium pratense) Breeding.</title>
        <authorList>
            <person name="Istvanek J."/>
            <person name="Dluhosova J."/>
            <person name="Dluhos P."/>
            <person name="Patkova L."/>
            <person name="Nedelnik J."/>
            <person name="Repkova J."/>
        </authorList>
    </citation>
    <scope>NUCLEOTIDE SEQUENCE [LARGE SCALE GENOMIC DNA]</scope>
    <source>
        <strain evidence="3">cv. Tatra</strain>
        <tissue evidence="2">Young leaves</tissue>
    </source>
</reference>
<dbReference type="AlphaFoldDB" id="A0A2K3N0W5"/>